<dbReference type="OrthoDB" id="9788539at2"/>
<reference evidence="5 6" key="1">
    <citation type="submission" date="2019-05" db="EMBL/GenBank/DDBJ databases">
        <authorList>
            <person name="Zhang J.-Y."/>
            <person name="Feg X."/>
            <person name="Du Z.-J."/>
        </authorList>
    </citation>
    <scope>NUCLEOTIDE SEQUENCE [LARGE SCALE GENOMIC DNA]</scope>
    <source>
        <strain evidence="5 6">RZ26</strain>
    </source>
</reference>
<organism evidence="5 6">
    <name type="scientific">Maribacter algarum</name>
    <name type="common">ex Zhang et al. 2020</name>
    <dbReference type="NCBI Taxonomy" id="2578118"/>
    <lineage>
        <taxon>Bacteria</taxon>
        <taxon>Pseudomonadati</taxon>
        <taxon>Bacteroidota</taxon>
        <taxon>Flavobacteriia</taxon>
        <taxon>Flavobacteriales</taxon>
        <taxon>Flavobacteriaceae</taxon>
        <taxon>Maribacter</taxon>
    </lineage>
</organism>
<keyword evidence="3" id="KW-0378">Hydrolase</keyword>
<protein>
    <recommendedName>
        <fullName evidence="2">protein-tyrosine-phosphatase</fullName>
        <ecNumber evidence="2">3.1.3.48</ecNumber>
    </recommendedName>
</protein>
<evidence type="ECO:0000256" key="1">
    <source>
        <dbReference type="ARBA" id="ARBA00005750"/>
    </source>
</evidence>
<accession>A0A5S3PHU8</accession>
<evidence type="ECO:0000256" key="4">
    <source>
        <dbReference type="ARBA" id="ARBA00051722"/>
    </source>
</evidence>
<dbReference type="Pfam" id="PF19567">
    <property type="entry name" value="CpsB_CapC"/>
    <property type="match status" value="1"/>
</dbReference>
<gene>
    <name evidence="5" type="ORF">FEE95_17895</name>
</gene>
<comment type="caution">
    <text evidence="5">The sequence shown here is derived from an EMBL/GenBank/DDBJ whole genome shotgun (WGS) entry which is preliminary data.</text>
</comment>
<sequence length="246" mass="28261">MVNFFSKKKYLIDLLEGFIDIHNHILPGIDDGAQTVDDSIALLKGFSEFGVSDFIATPHIMHNYHDNSPSTIKDSLQILKAELHKNGLGAINIQASAEHMIDDNFETILEKKEVMPLAHEHLLVEMSYLQRPINFDKSIIAITSNRFFPVLAHPERYNFLHGRTRKYNEFKQQGILFQLNMLSLGEFYGKEVQKMAFRLVEEGMIDFIGSDIHNMNQLNSLKKLTTNKKMIKLLSPIIENTTTHFK</sequence>
<dbReference type="GO" id="GO:0004725">
    <property type="term" value="F:protein tyrosine phosphatase activity"/>
    <property type="evidence" value="ECO:0007669"/>
    <property type="project" value="UniProtKB-EC"/>
</dbReference>
<dbReference type="EC" id="3.1.3.48" evidence="2"/>
<comment type="similarity">
    <text evidence="1">Belongs to the metallo-dependent hydrolases superfamily. CpsB/CapC family.</text>
</comment>
<evidence type="ECO:0000313" key="6">
    <source>
        <dbReference type="Proteomes" id="UP000310314"/>
    </source>
</evidence>
<evidence type="ECO:0000256" key="3">
    <source>
        <dbReference type="ARBA" id="ARBA00022801"/>
    </source>
</evidence>
<name>A0A5S3PHU8_9FLAO</name>
<dbReference type="PIRSF" id="PIRSF016557">
    <property type="entry name" value="Caps_synth_CpsB"/>
    <property type="match status" value="1"/>
</dbReference>
<dbReference type="Proteomes" id="UP000310314">
    <property type="component" value="Unassembled WGS sequence"/>
</dbReference>
<dbReference type="RefSeq" id="WP_138659396.1">
    <property type="nucleotide sequence ID" value="NZ_VATY01000004.1"/>
</dbReference>
<evidence type="ECO:0000256" key="2">
    <source>
        <dbReference type="ARBA" id="ARBA00013064"/>
    </source>
</evidence>
<dbReference type="GO" id="GO:0030145">
    <property type="term" value="F:manganese ion binding"/>
    <property type="evidence" value="ECO:0007669"/>
    <property type="project" value="InterPro"/>
</dbReference>
<dbReference type="Gene3D" id="3.20.20.140">
    <property type="entry name" value="Metal-dependent hydrolases"/>
    <property type="match status" value="1"/>
</dbReference>
<evidence type="ECO:0000313" key="5">
    <source>
        <dbReference type="EMBL" id="TMM53772.1"/>
    </source>
</evidence>
<keyword evidence="6" id="KW-1185">Reference proteome</keyword>
<dbReference type="PANTHER" id="PTHR39181">
    <property type="entry name" value="TYROSINE-PROTEIN PHOSPHATASE YWQE"/>
    <property type="match status" value="1"/>
</dbReference>
<dbReference type="InterPro" id="IPR016667">
    <property type="entry name" value="Caps_polysacc_synth_CpsB/CapC"/>
</dbReference>
<dbReference type="SUPFAM" id="SSF89550">
    <property type="entry name" value="PHP domain-like"/>
    <property type="match status" value="1"/>
</dbReference>
<dbReference type="PANTHER" id="PTHR39181:SF1">
    <property type="entry name" value="TYROSINE-PROTEIN PHOSPHATASE YWQE"/>
    <property type="match status" value="1"/>
</dbReference>
<dbReference type="EMBL" id="VATY01000004">
    <property type="protein sequence ID" value="TMM53772.1"/>
    <property type="molecule type" value="Genomic_DNA"/>
</dbReference>
<dbReference type="InterPro" id="IPR016195">
    <property type="entry name" value="Pol/histidinol_Pase-like"/>
</dbReference>
<dbReference type="AlphaFoldDB" id="A0A5S3PHU8"/>
<comment type="catalytic activity">
    <reaction evidence="4">
        <text>O-phospho-L-tyrosyl-[protein] + H2O = L-tyrosyl-[protein] + phosphate</text>
        <dbReference type="Rhea" id="RHEA:10684"/>
        <dbReference type="Rhea" id="RHEA-COMP:10136"/>
        <dbReference type="Rhea" id="RHEA-COMP:20101"/>
        <dbReference type="ChEBI" id="CHEBI:15377"/>
        <dbReference type="ChEBI" id="CHEBI:43474"/>
        <dbReference type="ChEBI" id="CHEBI:46858"/>
        <dbReference type="ChEBI" id="CHEBI:61978"/>
        <dbReference type="EC" id="3.1.3.48"/>
    </reaction>
</comment>
<proteinExistence type="inferred from homology"/>